<dbReference type="Pfam" id="PF26106">
    <property type="entry name" value="TPR_Epg5_C"/>
    <property type="match status" value="1"/>
</dbReference>
<feature type="compositionally biased region" description="Basic residues" evidence="4">
    <location>
        <begin position="8"/>
        <end position="18"/>
    </location>
</feature>
<feature type="domain" description="Epg5-like central TPR repeats" evidence="5">
    <location>
        <begin position="1567"/>
        <end position="1959"/>
    </location>
</feature>
<feature type="coiled-coil region" evidence="3">
    <location>
        <begin position="234"/>
        <end position="261"/>
    </location>
</feature>
<dbReference type="GO" id="GO:0097352">
    <property type="term" value="P:autophagosome maturation"/>
    <property type="evidence" value="ECO:0007669"/>
    <property type="project" value="TreeGrafter"/>
</dbReference>
<keyword evidence="3" id="KW-0175">Coiled coil</keyword>
<dbReference type="Proteomes" id="UP000801492">
    <property type="component" value="Unassembled WGS sequence"/>
</dbReference>
<gene>
    <name evidence="7" type="ORF">ILUMI_11535</name>
</gene>
<evidence type="ECO:0000256" key="3">
    <source>
        <dbReference type="SAM" id="Coils"/>
    </source>
</evidence>
<evidence type="ECO:0000259" key="6">
    <source>
        <dbReference type="Pfam" id="PF26573"/>
    </source>
</evidence>
<comment type="similarity">
    <text evidence="1">Belongs to the EPG5 family.</text>
</comment>
<evidence type="ECO:0000259" key="5">
    <source>
        <dbReference type="Pfam" id="PF26103"/>
    </source>
</evidence>
<dbReference type="InterPro" id="IPR059030">
    <property type="entry name" value="TPR_Epg5_mid"/>
</dbReference>
<evidence type="ECO:0000256" key="4">
    <source>
        <dbReference type="SAM" id="MobiDB-lite"/>
    </source>
</evidence>
<comment type="caution">
    <text evidence="7">The sequence shown here is derived from an EMBL/GenBank/DDBJ whole genome shotgun (WGS) entry which is preliminary data.</text>
</comment>
<keyword evidence="8" id="KW-1185">Reference proteome</keyword>
<dbReference type="InterPro" id="IPR058750">
    <property type="entry name" value="TPR_Epg5"/>
</dbReference>
<evidence type="ECO:0000313" key="7">
    <source>
        <dbReference type="EMBL" id="KAF2894637.1"/>
    </source>
</evidence>
<keyword evidence="2" id="KW-0072">Autophagy</keyword>
<feature type="region of interest" description="Disordered" evidence="4">
    <location>
        <begin position="1"/>
        <end position="52"/>
    </location>
</feature>
<dbReference type="EMBL" id="VTPC01006802">
    <property type="protein sequence ID" value="KAF2894637.1"/>
    <property type="molecule type" value="Genomic_DNA"/>
</dbReference>
<reference evidence="7" key="1">
    <citation type="submission" date="2019-08" db="EMBL/GenBank/DDBJ databases">
        <title>The genome of the North American firefly Photinus pyralis.</title>
        <authorList>
            <consortium name="Photinus pyralis genome working group"/>
            <person name="Fallon T.R."/>
            <person name="Sander Lower S.E."/>
            <person name="Weng J.-K."/>
        </authorList>
    </citation>
    <scope>NUCLEOTIDE SEQUENCE</scope>
    <source>
        <strain evidence="7">TRF0915ILg1</strain>
        <tissue evidence="7">Whole body</tissue>
    </source>
</reference>
<protein>
    <recommendedName>
        <fullName evidence="9">Ectopic P granules protein 5 homolog</fullName>
    </recommendedName>
</protein>
<sequence>MEAVLVKPKTKQKKKKVKEKSNNIETPESTNSDQQIPNSSYSSSTLHNIEADDSSSVNKIEIVDTSCDINTVTEECVSDGDRENAAETINQTLENDTESNVVSLDESTKKEQLHKTKINLENIKQNSFDKLLQANKEIVNSLKLAEIETEKLNLSNVRTDVYLNSSIVKEATVVRNCIKPYTESQLAALYTNNELETVQQFSSQFVEAELKGCAIKRHPLYELLENFLQARHKLTGNSLEADQLRQEYREIQNQIWSIESSVVSGRGECQDGNSVLATHTYNKATFHRSVFQTVGRILTSLRKVVTENHVLYSYLVEISRLQIELYLQTLTSNCLNVSQLQQNASVTLITHNVPPHLIPVLSELRLSISVLFSFQRRLIRDTEFIKQTRDWLNRLVAILLRLANWQDHLFILNHILRCPPGVGSWAVQFVQTPLTDRLQESPFSSYQINHIIAVLATILMPVQKREQFLEQIAQSRENPDDSLWVIVDSEGEEDEESSGTALRENDLVQLMNQLPIDNLFRATMLINHRDGQDCYDSKQVTEHHLLRFLAFCTVLLKILRQGLRTYDNPRYHQFSKRLCRFIRHIVQYATDQWEQFQKSHHLEDAAMVERLQVEYDAFFLRATYYLYSSQKLGAWQFLAVVPYHMASISTLWRIFYLLHNSDTSIEIILDPTDGTDFQQKLKDESLRSQFEDRLSTLDVAESYYLLNTFANMALARKEIDMEFIKAALMDLLQVGFISETTQESCSKNARILITHITSKYPYLLSDILKYVKKNFSCIGSLSLYLFEELPLSVWHPLDSEMEIISSWLTQNEITADESRLARMILSRLNWNLTPNGSLFLPYDLHFKVALLLAQVVEQEPGYLQWAWQTAFRLRLHFNDKGFLDLSKIPEMENINVVSKGVREQRPFSCFLGLLMTSWGHLVPMVCTKGMVLLENLQTHQKHDAILFMLHLIVPLFLNCQESLINCEKFQNILLHLLNVDRTYINMAKSLVITQSVVLEQFGNMIEYQIENFKCYNLENPRLLVRLWMNSLVSVPNWNKDQGVLYLLDVILRATFFHSDALDAAVNVLRDLLQCATPQEHNTSISSLFKWASQSTLPQGSLLTATSLPSYVWLAYILITLEHEEREKQTGLWREILTQLRNQKGKVNVDAAIKKAASAVKVPSFTSSSLCIYRWAQQALDTPKDHPLLALLWQKFFTLYLVRVPVSSVAERGCLGEKFFDGIINLGFLKRLKKCLQETVDFYQKKTESCDSNGEVNLKKQFYESCYRVFRAYSLWLEEPRLQEANLYLPSLPPQYEPRLLALIIQGNPAPWLEYIDYEAIKLEQQKSIKSWRTSIYRERSNVNQPLLNPGSGMESADPVERILRRLTSYDLPKSAPAIVKAAPVIPVIDYNKNSFLKVLGPHFQTLHQFAHNHTLRVSEHKALDSTYRELVPQLYRSVLFKVKKQVACKGRNVCTGAAVITLEMQEARINERVDHQIQTNRHDYENMINKSLQAPAQALCVSSVTIQKVINMLQEMKLNSSSSETGVELFYHILSLLNEEINSYPPTKQFYLSCLEKLGQNFICGIEYETPRLLNKILEEPSVVHLLTPHFSPVNVGTTNFLHMYSTVCNDVGQRYDIVFSLLSKFDIMNWLTTKQPKLNQRTQFIELVVKGLTTLNFEPPAESQLLHEVYRKHLLTIFEYQFPEHYGDVLMILLKYSNSGAESGCVAVSVWMDIFYSLSKPHKFKLNSPVRDLLRQYAQQQRLLSYQELLETSRLLAAHFSKERLQYGLYGLYPKYRNYIDVFVLLIGMTGHALIISSLNTHQGQLGDKLCEILWPYLRDMFAPWVLPYWMNNIKENMAAWMQQLTDDRAVLLPWIPADGPYAQRMVNMLFECVQFIIHTLPGSNSILSFIWQWYVTNFAYTTVKDHILNAVHASFLALPWHTFWPSISDLELMLKVVEQYLPDCHVFLGHIFMEIPWASWINNVSKNTTMPVTLRVHQCLLHLLVKLSNEPNVRTNHRDKAKSLLVQAECFNWDLIEPGMYQPVIDWYVMSCDPLVLCVTDPMDLDFRVLHFLKIVAHYHKIVDDSAPSNLVQKRHIYVRSYVKLLCVLASKHKLLVPSKINQLNFVITSNLNHMEAVVKSEEELNVVLNEMLGLLNIDNVKKSATSCFEQWIISKHADSEILKAFLRTLAVSVTDNDVVATLYECAVQTYFFNSASQNAVKSWKNLANLIKPYPPKLNELEQVLIAQGKLLALHALLVQKVATCADSLALLNQILHWLENIKINTSLEDKLPLFWSQLLYLALIHSNIDESTAGLVLYKFSQYLLQITADKGISGWGKGILGAIGIVKQDSLSLKFRFLCRALAGYVLAQLPDTKGVPQIVRYTANASAPVGQPGGNTECVKILLGLDFGQSQGEIKNCAELALKQIQDPANSLHSSRKFLSLLVTQLYMKPYLQEIDKC</sequence>
<proteinExistence type="inferred from homology"/>
<accession>A0A8K0D1Y7</accession>
<evidence type="ECO:0000256" key="1">
    <source>
        <dbReference type="ARBA" id="ARBA00010948"/>
    </source>
</evidence>
<evidence type="ECO:0000256" key="2">
    <source>
        <dbReference type="ARBA" id="ARBA00023006"/>
    </source>
</evidence>
<name>A0A8K0D1Y7_IGNLU</name>
<dbReference type="OrthoDB" id="75419at2759"/>
<dbReference type="Pfam" id="PF26573">
    <property type="entry name" value="TPR_Epg5_2"/>
    <property type="match status" value="1"/>
</dbReference>
<evidence type="ECO:0008006" key="9">
    <source>
        <dbReference type="Google" id="ProtNLM"/>
    </source>
</evidence>
<dbReference type="Pfam" id="PF26103">
    <property type="entry name" value="TPR_Epg5"/>
    <property type="match status" value="1"/>
</dbReference>
<evidence type="ECO:0000313" key="8">
    <source>
        <dbReference type="Proteomes" id="UP000801492"/>
    </source>
</evidence>
<organism evidence="7 8">
    <name type="scientific">Ignelater luminosus</name>
    <name type="common">Cucubano</name>
    <name type="synonym">Pyrophorus luminosus</name>
    <dbReference type="NCBI Taxonomy" id="2038154"/>
    <lineage>
        <taxon>Eukaryota</taxon>
        <taxon>Metazoa</taxon>
        <taxon>Ecdysozoa</taxon>
        <taxon>Arthropoda</taxon>
        <taxon>Hexapoda</taxon>
        <taxon>Insecta</taxon>
        <taxon>Pterygota</taxon>
        <taxon>Neoptera</taxon>
        <taxon>Endopterygota</taxon>
        <taxon>Coleoptera</taxon>
        <taxon>Polyphaga</taxon>
        <taxon>Elateriformia</taxon>
        <taxon>Elateroidea</taxon>
        <taxon>Elateridae</taxon>
        <taxon>Agrypninae</taxon>
        <taxon>Pyrophorini</taxon>
        <taxon>Ignelater</taxon>
    </lineage>
</organism>
<feature type="domain" description="Epg5-like TPR" evidence="6">
    <location>
        <begin position="1126"/>
        <end position="1316"/>
    </location>
</feature>
<dbReference type="GO" id="GO:0005737">
    <property type="term" value="C:cytoplasm"/>
    <property type="evidence" value="ECO:0007669"/>
    <property type="project" value="TreeGrafter"/>
</dbReference>
<dbReference type="PANTHER" id="PTHR31139:SF4">
    <property type="entry name" value="ECTOPIC P GRANULES PROTEIN 5 HOMOLOG"/>
    <property type="match status" value="1"/>
</dbReference>
<dbReference type="PANTHER" id="PTHR31139">
    <property type="entry name" value="ECTOPIC P GRANULES PROTEIN 5 HOMOLOG"/>
    <property type="match status" value="1"/>
</dbReference>
<dbReference type="InterPro" id="IPR051436">
    <property type="entry name" value="Autophagy-related_EPG5"/>
</dbReference>
<feature type="compositionally biased region" description="Polar residues" evidence="4">
    <location>
        <begin position="23"/>
        <end position="47"/>
    </location>
</feature>